<dbReference type="AlphaFoldDB" id="A0A8T0IH38"/>
<gene>
    <name evidence="1" type="ORF">KC19_3G109700</name>
</gene>
<sequence>MLEEEEGVDEYEAPRPAVLQAERVRARPRHSLPRRLARAARAALQSHFPSLPPLKVAASSRIPLAPERATGLFRSGALETHIARALGNTVGLDGITSAKQESLKLFSAVKNLPGAVTHAVGSKDEGFLPLQLSTKHPLGPTTVCETTIHGTKVSLLELQLRMVHTLINPQHSDQAHPKPAGRIALVTGTDLQSRHRLTMESTLGSEEDKHSLSTVVSSDLHSRLSWGVSSSLNVNEKLVIFSRYNNDAHAGQRIIFQAVNKVDKRNTISPICATTLGSVTQGGVSWTRSFSQTGVSEESIQVKALCSSNGSYMVSVKAQLGEVES</sequence>
<proteinExistence type="predicted"/>
<dbReference type="Proteomes" id="UP000822688">
    <property type="component" value="Chromosome 3"/>
</dbReference>
<evidence type="ECO:0000313" key="1">
    <source>
        <dbReference type="EMBL" id="KAG0583104.1"/>
    </source>
</evidence>
<protein>
    <submittedName>
        <fullName evidence="1">Uncharacterized protein</fullName>
    </submittedName>
</protein>
<name>A0A8T0IH38_CERPU</name>
<keyword evidence="2" id="KW-1185">Reference proteome</keyword>
<reference evidence="1" key="1">
    <citation type="submission" date="2020-06" db="EMBL/GenBank/DDBJ databases">
        <title>WGS assembly of Ceratodon purpureus strain R40.</title>
        <authorList>
            <person name="Carey S.B."/>
            <person name="Jenkins J."/>
            <person name="Shu S."/>
            <person name="Lovell J.T."/>
            <person name="Sreedasyam A."/>
            <person name="Maumus F."/>
            <person name="Tiley G.P."/>
            <person name="Fernandez-Pozo N."/>
            <person name="Barry K."/>
            <person name="Chen C."/>
            <person name="Wang M."/>
            <person name="Lipzen A."/>
            <person name="Daum C."/>
            <person name="Saski C.A."/>
            <person name="Payton A.C."/>
            <person name="Mcbreen J.C."/>
            <person name="Conrad R.E."/>
            <person name="Kollar L.M."/>
            <person name="Olsson S."/>
            <person name="Huttunen S."/>
            <person name="Landis J.B."/>
            <person name="Wickett N.J."/>
            <person name="Johnson M.G."/>
            <person name="Rensing S.A."/>
            <person name="Grimwood J."/>
            <person name="Schmutz J."/>
            <person name="Mcdaniel S.F."/>
        </authorList>
    </citation>
    <scope>NUCLEOTIDE SEQUENCE</scope>
    <source>
        <strain evidence="1">R40</strain>
    </source>
</reference>
<dbReference type="EMBL" id="CM026423">
    <property type="protein sequence ID" value="KAG0583104.1"/>
    <property type="molecule type" value="Genomic_DNA"/>
</dbReference>
<accession>A0A8T0IH38</accession>
<comment type="caution">
    <text evidence="1">The sequence shown here is derived from an EMBL/GenBank/DDBJ whole genome shotgun (WGS) entry which is preliminary data.</text>
</comment>
<organism evidence="1 2">
    <name type="scientific">Ceratodon purpureus</name>
    <name type="common">Fire moss</name>
    <name type="synonym">Dicranum purpureum</name>
    <dbReference type="NCBI Taxonomy" id="3225"/>
    <lineage>
        <taxon>Eukaryota</taxon>
        <taxon>Viridiplantae</taxon>
        <taxon>Streptophyta</taxon>
        <taxon>Embryophyta</taxon>
        <taxon>Bryophyta</taxon>
        <taxon>Bryophytina</taxon>
        <taxon>Bryopsida</taxon>
        <taxon>Dicranidae</taxon>
        <taxon>Pseudoditrichales</taxon>
        <taxon>Ditrichaceae</taxon>
        <taxon>Ceratodon</taxon>
    </lineage>
</organism>
<evidence type="ECO:0000313" key="2">
    <source>
        <dbReference type="Proteomes" id="UP000822688"/>
    </source>
</evidence>